<feature type="transmembrane region" description="Helical" evidence="1">
    <location>
        <begin position="180"/>
        <end position="201"/>
    </location>
</feature>
<evidence type="ECO:0000256" key="1">
    <source>
        <dbReference type="SAM" id="Phobius"/>
    </source>
</evidence>
<dbReference type="AlphaFoldDB" id="A0AAJ0DXI1"/>
<organism evidence="3 4">
    <name type="scientific">Colletotrichum costaricense</name>
    <dbReference type="NCBI Taxonomy" id="1209916"/>
    <lineage>
        <taxon>Eukaryota</taxon>
        <taxon>Fungi</taxon>
        <taxon>Dikarya</taxon>
        <taxon>Ascomycota</taxon>
        <taxon>Pezizomycotina</taxon>
        <taxon>Sordariomycetes</taxon>
        <taxon>Hypocreomycetidae</taxon>
        <taxon>Glomerellales</taxon>
        <taxon>Glomerellaceae</taxon>
        <taxon>Colletotrichum</taxon>
        <taxon>Colletotrichum acutatum species complex</taxon>
    </lineage>
</organism>
<keyword evidence="1" id="KW-1133">Transmembrane helix</keyword>
<dbReference type="RefSeq" id="XP_060310473.1">
    <property type="nucleotide sequence ID" value="XM_060458671.1"/>
</dbReference>
<comment type="caution">
    <text evidence="3">The sequence shown here is derived from an EMBL/GenBank/DDBJ whole genome shotgun (WGS) entry which is preliminary data.</text>
</comment>
<reference evidence="3 4" key="1">
    <citation type="submission" date="2016-10" db="EMBL/GenBank/DDBJ databases">
        <title>The genome sequence of Colletotrichum fioriniae PJ7.</title>
        <authorList>
            <person name="Baroncelli R."/>
        </authorList>
    </citation>
    <scope>NUCLEOTIDE SEQUENCE [LARGE SCALE GENOMIC DNA]</scope>
    <source>
        <strain evidence="3 4">IMI 309622</strain>
    </source>
</reference>
<dbReference type="EMBL" id="MOOE01000011">
    <property type="protein sequence ID" value="KAK1520397.1"/>
    <property type="molecule type" value="Genomic_DNA"/>
</dbReference>
<evidence type="ECO:0000313" key="3">
    <source>
        <dbReference type="EMBL" id="KAK1520397.1"/>
    </source>
</evidence>
<feature type="signal peptide" evidence="2">
    <location>
        <begin position="1"/>
        <end position="41"/>
    </location>
</feature>
<feature type="chain" id="PRO_5042460862" evidence="2">
    <location>
        <begin position="42"/>
        <end position="204"/>
    </location>
</feature>
<keyword evidence="2" id="KW-0732">Signal</keyword>
<dbReference type="Proteomes" id="UP001240678">
    <property type="component" value="Unassembled WGS sequence"/>
</dbReference>
<evidence type="ECO:0000256" key="2">
    <source>
        <dbReference type="SAM" id="SignalP"/>
    </source>
</evidence>
<gene>
    <name evidence="3" type="ORF">CCOS01_10516</name>
</gene>
<sequence length="204" mass="22771">MCRRLNAGISIGSSPPILLLLPLTLLLLLLFLPCAVPPAVQDGDVEKAARWSGRPRRPAGRTRVLVAIRTVDADMTLGFVVTVFLIPKKLRIKSCLLFGGYVCMYDGVSDNTNAIFIYRVALEDFIFSVRRYLRPERLPYLRRMRWSHRKTTCLSVKVAHPSRLHPGKVETCPSARRNIVLSYVAGTLVFPIGLVLSLSLLPST</sequence>
<feature type="transmembrane region" description="Helical" evidence="1">
    <location>
        <begin position="65"/>
        <end position="86"/>
    </location>
</feature>
<accession>A0AAJ0DXI1</accession>
<keyword evidence="1" id="KW-0812">Transmembrane</keyword>
<name>A0AAJ0DXI1_9PEZI</name>
<evidence type="ECO:0000313" key="4">
    <source>
        <dbReference type="Proteomes" id="UP001240678"/>
    </source>
</evidence>
<proteinExistence type="predicted"/>
<dbReference type="GeneID" id="85342218"/>
<keyword evidence="1" id="KW-0472">Membrane</keyword>
<protein>
    <submittedName>
        <fullName evidence="3">Uncharacterized protein</fullName>
    </submittedName>
</protein>
<keyword evidence="4" id="KW-1185">Reference proteome</keyword>